<feature type="non-terminal residue" evidence="1">
    <location>
        <position position="93"/>
    </location>
</feature>
<name>A0A1R3G955_COCAP</name>
<keyword evidence="2" id="KW-1185">Reference proteome</keyword>
<dbReference type="Proteomes" id="UP000188268">
    <property type="component" value="Unassembled WGS sequence"/>
</dbReference>
<proteinExistence type="predicted"/>
<feature type="non-terminal residue" evidence="1">
    <location>
        <position position="1"/>
    </location>
</feature>
<dbReference type="AlphaFoldDB" id="A0A1R3G955"/>
<dbReference type="OrthoDB" id="1748060at2759"/>
<evidence type="ECO:0000313" key="1">
    <source>
        <dbReference type="EMBL" id="OMO54591.1"/>
    </source>
</evidence>
<protein>
    <submittedName>
        <fullName evidence="1">Uncharacterized protein</fullName>
    </submittedName>
</protein>
<gene>
    <name evidence="1" type="ORF">CCACVL1_27724</name>
</gene>
<dbReference type="PANTHER" id="PTHR45786:SF74">
    <property type="entry name" value="ATP-DEPENDENT DNA HELICASE"/>
    <property type="match status" value="1"/>
</dbReference>
<dbReference type="OMA" id="VIDHKIN"/>
<evidence type="ECO:0000313" key="2">
    <source>
        <dbReference type="Proteomes" id="UP000188268"/>
    </source>
</evidence>
<comment type="caution">
    <text evidence="1">The sequence shown here is derived from an EMBL/GenBank/DDBJ whole genome shotgun (WGS) entry which is preliminary data.</text>
</comment>
<dbReference type="Gramene" id="OMO54591">
    <property type="protein sequence ID" value="OMO54591"/>
    <property type="gene ID" value="CCACVL1_27724"/>
</dbReference>
<dbReference type="STRING" id="210143.A0A1R3G955"/>
<dbReference type="PANTHER" id="PTHR45786">
    <property type="entry name" value="DNA BINDING PROTEIN-LIKE"/>
    <property type="match status" value="1"/>
</dbReference>
<sequence>QAQSKMQDKPSISNNCMFAFASIGGVIDHKINNEGGPYVFRLCGANNHLIGRLLPSSGARPKFAQLYIYDTSNEVQNWLGTMRSNITTNESHD</sequence>
<organism evidence="1 2">
    <name type="scientific">Corchorus capsularis</name>
    <name type="common">Jute</name>
    <dbReference type="NCBI Taxonomy" id="210143"/>
    <lineage>
        <taxon>Eukaryota</taxon>
        <taxon>Viridiplantae</taxon>
        <taxon>Streptophyta</taxon>
        <taxon>Embryophyta</taxon>
        <taxon>Tracheophyta</taxon>
        <taxon>Spermatophyta</taxon>
        <taxon>Magnoliopsida</taxon>
        <taxon>eudicotyledons</taxon>
        <taxon>Gunneridae</taxon>
        <taxon>Pentapetalae</taxon>
        <taxon>rosids</taxon>
        <taxon>malvids</taxon>
        <taxon>Malvales</taxon>
        <taxon>Malvaceae</taxon>
        <taxon>Grewioideae</taxon>
        <taxon>Apeibeae</taxon>
        <taxon>Corchorus</taxon>
    </lineage>
</organism>
<reference evidence="1 2" key="1">
    <citation type="submission" date="2013-09" db="EMBL/GenBank/DDBJ databases">
        <title>Corchorus capsularis genome sequencing.</title>
        <authorList>
            <person name="Alam M."/>
            <person name="Haque M.S."/>
            <person name="Islam M.S."/>
            <person name="Emdad E.M."/>
            <person name="Islam M.M."/>
            <person name="Ahmed B."/>
            <person name="Halim A."/>
            <person name="Hossen Q.M.M."/>
            <person name="Hossain M.Z."/>
            <person name="Ahmed R."/>
            <person name="Khan M.M."/>
            <person name="Islam R."/>
            <person name="Rashid M.M."/>
            <person name="Khan S.A."/>
            <person name="Rahman M.S."/>
            <person name="Alam M."/>
        </authorList>
    </citation>
    <scope>NUCLEOTIDE SEQUENCE [LARGE SCALE GENOMIC DNA]</scope>
    <source>
        <strain evidence="2">cv. CVL-1</strain>
        <tissue evidence="1">Whole seedling</tissue>
    </source>
</reference>
<dbReference type="EMBL" id="AWWV01014928">
    <property type="protein sequence ID" value="OMO54591.1"/>
    <property type="molecule type" value="Genomic_DNA"/>
</dbReference>
<accession>A0A1R3G955</accession>